<protein>
    <submittedName>
        <fullName evidence="2">Outer membrane autotransporter protein</fullName>
    </submittedName>
</protein>
<dbReference type="NCBIfam" id="TIGR01414">
    <property type="entry name" value="autotrans_barl"/>
    <property type="match status" value="1"/>
</dbReference>
<dbReference type="PROSITE" id="PS51208">
    <property type="entry name" value="AUTOTRANSPORTER"/>
    <property type="match status" value="1"/>
</dbReference>
<dbReference type="EMBL" id="SMFY01000006">
    <property type="protein sequence ID" value="TCK16757.1"/>
    <property type="molecule type" value="Genomic_DNA"/>
</dbReference>
<accession>A0A4R1H4Z0</accession>
<organism evidence="2 3">
    <name type="scientific">Ancylobacter aquaticus</name>
    <dbReference type="NCBI Taxonomy" id="100"/>
    <lineage>
        <taxon>Bacteria</taxon>
        <taxon>Pseudomonadati</taxon>
        <taxon>Pseudomonadota</taxon>
        <taxon>Alphaproteobacteria</taxon>
        <taxon>Hyphomicrobiales</taxon>
        <taxon>Xanthobacteraceae</taxon>
        <taxon>Ancylobacter</taxon>
    </lineage>
</organism>
<name>A0A4R1H4Z0_ANCAQ</name>
<keyword evidence="3" id="KW-1185">Reference proteome</keyword>
<dbReference type="Pfam" id="PF03797">
    <property type="entry name" value="Autotransporter"/>
    <property type="match status" value="1"/>
</dbReference>
<proteinExistence type="predicted"/>
<dbReference type="SMART" id="SM00869">
    <property type="entry name" value="Autotransporter"/>
    <property type="match status" value="1"/>
</dbReference>
<dbReference type="RefSeq" id="WP_131837387.1">
    <property type="nucleotide sequence ID" value="NZ_SMFY01000006.1"/>
</dbReference>
<gene>
    <name evidence="2" type="ORF">EV667_4356</name>
</gene>
<dbReference type="Gene3D" id="2.40.128.130">
    <property type="entry name" value="Autotransporter beta-domain"/>
    <property type="match status" value="1"/>
</dbReference>
<sequence>MNQNVRAGGFSPRCICNIRVMRKKRAGTSPAASSTFQPKLLTGHNFYLGAALGALLVFGGPLGQRSAMADPAIINTTPTNLNLTNIGTVFNNRPRSATGGDIVAGPSDSAGVDVQVRLQVGQTLPFVGFVPIGSPFFSNGDITVDVGNVTATFAGQEGINAINGSGDITIDAGNIISDSTGVNAEVRGTGGTYSLFADGDIAINVGTVTSNAGNGINAATGIGNIGVTSSDISAAGFGVNAETDVGTVAVTTGDILASGGYGVNATSGSTFDLNNFDDFELGDLIGGGVTVAVGDVNASGYGINAELAGATILGVDLPGVGNVDVAAGDVTSATGFGINATTGLGTVAVTAGDVSAENGFGVNATTLFGFATVDVGDVTAQRQAINAQVLGATGVPVLGDIPGVGVASVNAGDVTSNGGGGVNATVGIGAALVTVGDVQSVDVGINAVADTGLAFVYTTGVETTGTAATGINAEAGGVAIAVANGAVSTQGDNALGVNVVATPIDDIGPISDLIADLDLGGLGLPIDVGSLLSAASGGVALAVVDDVTTTGANSTGVNAEALEGVAAVVALGTVETQAAGANGIQAFGDQFAAVIANDVVAGGAGVIATATSGPAVAVADTVLSAGAGITATADDDFVAAAARSVETTGDDADGIHATIRDGDGYILAGSVTTAGDNSTGIWGETADGSIYIVAGDVSTSGDGSIGIVNIADGTSFTLFGNVHTTGDSSPGVTSFDPSSDVIIVGASVHTEGESSAGVAGVSILDDVTIVVGSVLTEGGDSDGISGGSVDGDVTIVNQLTSTEGFGSDGITADAGGDAVVIAGEVYTDGGFAHAISATAIGDATVIGLTVDTDGFNSAGVTATAGGDATVIVDSVTTAGAFSDGITATTTTGDAIVVNRLTSTEGFGSDGITAQAGGDAFAIAGEVYTDGAFANAITASAIDGSAIVIADVADTDGVGSQAINAQSANGFAAVVVGSRAQGGSGANGAGVVFNGEDGAALVNLGWISSLNDRAIVNYESDSFTANFGGVVGYVDLGDGADTFGNFAGSDFQARGDSDFGAGDDLFYNAGLVTMALRAGPESVTFANLETFDNDGGAIWLANSIVGDRLSVPETTFVGGGFYVLDAHLGGPGSIADVLDLSGGTVVASGDGEATRLFVFDTNGGPGGYVPGGIEVVDVTGGTTQLGDFELAGGPINKGFFTYNLALRPDDVWVLESAPTAAVYQLPSLITGAQSIWHTTTGLWLDRQVDLRSYLMNPVAITPATTIVSKETGLVTKAPVLGTPSVTPGVWGKALGSWGARDANQSYVGLNSIYNYDTGYDQDTYGFIAGADFGKTTAETTWIVGVLGGYINSKMSFNGGGTTADYTGGTVGAYVTYLNNGFFIDGLLKADFLSLDYGVPALGGIGYAGESTDVTNLGFVVDTGYRFAVSETSWFEPVATLSYVNTQIDNLDEIPGAAVRFEDGDSLRAAIGARVGGRIYDAAAYWVEASATGRFWYEFEANNQAWLLNSGSDFAAYDNFDGGFGEIIASLNIFGKENGWSSFVNGSYLFNGDYNNGSAKVGVRYQW</sequence>
<evidence type="ECO:0000313" key="2">
    <source>
        <dbReference type="EMBL" id="TCK16757.1"/>
    </source>
</evidence>
<dbReference type="InterPro" id="IPR006315">
    <property type="entry name" value="OM_autotransptr_brl_dom"/>
</dbReference>
<dbReference type="InterPro" id="IPR005546">
    <property type="entry name" value="Autotransporte_beta"/>
</dbReference>
<dbReference type="OrthoDB" id="6053567at2"/>
<evidence type="ECO:0000313" key="3">
    <source>
        <dbReference type="Proteomes" id="UP000295030"/>
    </source>
</evidence>
<feature type="domain" description="Autotransporter" evidence="1">
    <location>
        <begin position="1281"/>
        <end position="1565"/>
    </location>
</feature>
<evidence type="ECO:0000259" key="1">
    <source>
        <dbReference type="PROSITE" id="PS51208"/>
    </source>
</evidence>
<dbReference type="InterPro" id="IPR036709">
    <property type="entry name" value="Autotransporte_beta_dom_sf"/>
</dbReference>
<dbReference type="Gene3D" id="2.160.20.20">
    <property type="match status" value="1"/>
</dbReference>
<dbReference type="SUPFAM" id="SSF103515">
    <property type="entry name" value="Autotransporter"/>
    <property type="match status" value="1"/>
</dbReference>
<reference evidence="2 3" key="1">
    <citation type="submission" date="2019-03" db="EMBL/GenBank/DDBJ databases">
        <title>Genomic Encyclopedia of Type Strains, Phase IV (KMG-IV): sequencing the most valuable type-strain genomes for metagenomic binning, comparative biology and taxonomic classification.</title>
        <authorList>
            <person name="Goeker M."/>
        </authorList>
    </citation>
    <scope>NUCLEOTIDE SEQUENCE [LARGE SCALE GENOMIC DNA]</scope>
    <source>
        <strain evidence="2 3">DSM 101</strain>
    </source>
</reference>
<dbReference type="Proteomes" id="UP000295030">
    <property type="component" value="Unassembled WGS sequence"/>
</dbReference>
<comment type="caution">
    <text evidence="2">The sequence shown here is derived from an EMBL/GenBank/DDBJ whole genome shotgun (WGS) entry which is preliminary data.</text>
</comment>
<dbReference type="GO" id="GO:0019867">
    <property type="term" value="C:outer membrane"/>
    <property type="evidence" value="ECO:0007669"/>
    <property type="project" value="InterPro"/>
</dbReference>
<dbReference type="InterPro" id="IPR012332">
    <property type="entry name" value="Autotransporter_pectin_lyase_C"/>
</dbReference>